<protein>
    <submittedName>
        <fullName evidence="1">Uncharacterized protein</fullName>
    </submittedName>
</protein>
<dbReference type="AlphaFoldDB" id="A0A085WHP3"/>
<gene>
    <name evidence="1" type="ORF">DB31_8559</name>
</gene>
<dbReference type="EMBL" id="JMCB01000008">
    <property type="protein sequence ID" value="KFE67206.1"/>
    <property type="molecule type" value="Genomic_DNA"/>
</dbReference>
<evidence type="ECO:0000313" key="1">
    <source>
        <dbReference type="EMBL" id="KFE67206.1"/>
    </source>
</evidence>
<sequence length="77" mass="8825">MVARMFLFCTSVVAELDDITTEDGVVVLQARRMRENFQRGAERFARESCDGTQWTAEYRRLLDALAAALIAQMHRSE</sequence>
<dbReference type="STRING" id="394096.DB31_8559"/>
<comment type="caution">
    <text evidence="1">The sequence shown here is derived from an EMBL/GenBank/DDBJ whole genome shotgun (WGS) entry which is preliminary data.</text>
</comment>
<evidence type="ECO:0000313" key="2">
    <source>
        <dbReference type="Proteomes" id="UP000028725"/>
    </source>
</evidence>
<dbReference type="Proteomes" id="UP000028725">
    <property type="component" value="Unassembled WGS sequence"/>
</dbReference>
<name>A0A085WHP3_9BACT</name>
<keyword evidence="2" id="KW-1185">Reference proteome</keyword>
<accession>A0A085WHP3</accession>
<proteinExistence type="predicted"/>
<organism evidence="1 2">
    <name type="scientific">Hyalangium minutum</name>
    <dbReference type="NCBI Taxonomy" id="394096"/>
    <lineage>
        <taxon>Bacteria</taxon>
        <taxon>Pseudomonadati</taxon>
        <taxon>Myxococcota</taxon>
        <taxon>Myxococcia</taxon>
        <taxon>Myxococcales</taxon>
        <taxon>Cystobacterineae</taxon>
        <taxon>Archangiaceae</taxon>
        <taxon>Hyalangium</taxon>
    </lineage>
</organism>
<reference evidence="1 2" key="1">
    <citation type="submission" date="2014-04" db="EMBL/GenBank/DDBJ databases">
        <title>Genome assembly of Hyalangium minutum DSM 14724.</title>
        <authorList>
            <person name="Sharma G."/>
            <person name="Subramanian S."/>
        </authorList>
    </citation>
    <scope>NUCLEOTIDE SEQUENCE [LARGE SCALE GENOMIC DNA]</scope>
    <source>
        <strain evidence="1 2">DSM 14724</strain>
    </source>
</reference>